<evidence type="ECO:0000256" key="5">
    <source>
        <dbReference type="ARBA" id="ARBA00022989"/>
    </source>
</evidence>
<keyword evidence="11" id="KW-1185">Reference proteome</keyword>
<dbReference type="GeneID" id="83607921"/>
<keyword evidence="4 8" id="KW-0812">Transmembrane</keyword>
<dbReference type="Proteomes" id="UP001219297">
    <property type="component" value="Unassembled WGS sequence"/>
</dbReference>
<accession>A0ABT5V3X9</accession>
<evidence type="ECO:0000313" key="10">
    <source>
        <dbReference type="EMBL" id="MDE1655660.1"/>
    </source>
</evidence>
<dbReference type="CDD" id="cd07571">
    <property type="entry name" value="ALP_N-acyl_transferase"/>
    <property type="match status" value="1"/>
</dbReference>
<feature type="domain" description="CN hydrolase" evidence="9">
    <location>
        <begin position="220"/>
        <end position="489"/>
    </location>
</feature>
<evidence type="ECO:0000256" key="7">
    <source>
        <dbReference type="ARBA" id="ARBA00023315"/>
    </source>
</evidence>
<dbReference type="Pfam" id="PF20154">
    <property type="entry name" value="LNT_N"/>
    <property type="match status" value="1"/>
</dbReference>
<dbReference type="InterPro" id="IPR036526">
    <property type="entry name" value="C-N_Hydrolase_sf"/>
</dbReference>
<comment type="pathway">
    <text evidence="8">Protein modification; lipoprotein biosynthesis (N-acyl transfer).</text>
</comment>
<gene>
    <name evidence="8 10" type="primary">lnt</name>
    <name evidence="10" type="ORF">PWJ81_01045</name>
</gene>
<dbReference type="PANTHER" id="PTHR38686:SF1">
    <property type="entry name" value="APOLIPOPROTEIN N-ACYLTRANSFERASE"/>
    <property type="match status" value="1"/>
</dbReference>
<reference evidence="10 11" key="1">
    <citation type="submission" date="2023-02" db="EMBL/GenBank/DDBJ databases">
        <title>Defining the Infant Male Urobiome and Moving Towards Mechanisms in Urobiome Research.</title>
        <authorList>
            <person name="Reasoner S."/>
            <person name="Flores V."/>
            <person name="Van Horn G."/>
            <person name="Morales G."/>
            <person name="Peard L."/>
            <person name="Abelson B."/>
            <person name="Manuel C."/>
            <person name="Lee J."/>
            <person name="Baker B."/>
            <person name="Williams T."/>
            <person name="Schmitz J."/>
            <person name="Clayton D."/>
            <person name="Hadjifrangiskou M."/>
        </authorList>
    </citation>
    <scope>NUCLEOTIDE SEQUENCE [LARGE SCALE GENOMIC DNA]</scope>
    <source>
        <strain evidence="10 11">AS1053</strain>
    </source>
</reference>
<comment type="caution">
    <text evidence="10">The sequence shown here is derived from an EMBL/GenBank/DDBJ whole genome shotgun (WGS) entry which is preliminary data.</text>
</comment>
<keyword evidence="6 8" id="KW-0472">Membrane</keyword>
<evidence type="ECO:0000256" key="3">
    <source>
        <dbReference type="ARBA" id="ARBA00022679"/>
    </source>
</evidence>
<comment type="catalytic activity">
    <reaction evidence="8">
        <text>N-terminal S-1,2-diacyl-sn-glyceryl-L-cysteinyl-[lipoprotein] + a glycerophospholipid = N-acyl-S-1,2-diacyl-sn-glyceryl-L-cysteinyl-[lipoprotein] + a 2-acyl-sn-glycero-3-phospholipid + H(+)</text>
        <dbReference type="Rhea" id="RHEA:48228"/>
        <dbReference type="Rhea" id="RHEA-COMP:14681"/>
        <dbReference type="Rhea" id="RHEA-COMP:14684"/>
        <dbReference type="ChEBI" id="CHEBI:15378"/>
        <dbReference type="ChEBI" id="CHEBI:136912"/>
        <dbReference type="ChEBI" id="CHEBI:140656"/>
        <dbReference type="ChEBI" id="CHEBI:140657"/>
        <dbReference type="ChEBI" id="CHEBI:140660"/>
        <dbReference type="EC" id="2.3.1.269"/>
    </reaction>
</comment>
<feature type="transmembrane region" description="Helical" evidence="8">
    <location>
        <begin position="184"/>
        <end position="204"/>
    </location>
</feature>
<evidence type="ECO:0000259" key="9">
    <source>
        <dbReference type="PROSITE" id="PS50263"/>
    </source>
</evidence>
<keyword evidence="7 8" id="KW-0012">Acyltransferase</keyword>
<keyword evidence="2 8" id="KW-1003">Cell membrane</keyword>
<comment type="similarity">
    <text evidence="8">Belongs to the CN hydrolase family. Apolipoprotein N-acyltransferase subfamily.</text>
</comment>
<dbReference type="EMBL" id="JARBHI010000001">
    <property type="protein sequence ID" value="MDE1655660.1"/>
    <property type="molecule type" value="Genomic_DNA"/>
</dbReference>
<proteinExistence type="inferred from homology"/>
<dbReference type="HAMAP" id="MF_01148">
    <property type="entry name" value="Lnt"/>
    <property type="match status" value="1"/>
</dbReference>
<dbReference type="SUPFAM" id="SSF56317">
    <property type="entry name" value="Carbon-nitrogen hydrolase"/>
    <property type="match status" value="1"/>
</dbReference>
<dbReference type="Pfam" id="PF00795">
    <property type="entry name" value="CN_hydrolase"/>
    <property type="match status" value="1"/>
</dbReference>
<comment type="function">
    <text evidence="8">Catalyzes the phospholipid dependent N-acylation of the N-terminal cysteine of apolipoprotein, the last step in lipoprotein maturation.</text>
</comment>
<dbReference type="RefSeq" id="WP_274733118.1">
    <property type="nucleotide sequence ID" value="NZ_CAMXYX010000014.1"/>
</dbReference>
<dbReference type="EC" id="2.3.1.269" evidence="8"/>
<feature type="transmembrane region" description="Helical" evidence="8">
    <location>
        <begin position="76"/>
        <end position="98"/>
    </location>
</feature>
<dbReference type="NCBIfam" id="TIGR00546">
    <property type="entry name" value="lnt"/>
    <property type="match status" value="1"/>
</dbReference>
<evidence type="ECO:0000256" key="6">
    <source>
        <dbReference type="ARBA" id="ARBA00023136"/>
    </source>
</evidence>
<dbReference type="InterPro" id="IPR004563">
    <property type="entry name" value="Apolipo_AcylTrfase"/>
</dbReference>
<dbReference type="Gene3D" id="3.60.110.10">
    <property type="entry name" value="Carbon-nitrogen hydrolase"/>
    <property type="match status" value="1"/>
</dbReference>
<evidence type="ECO:0000256" key="8">
    <source>
        <dbReference type="HAMAP-Rule" id="MF_01148"/>
    </source>
</evidence>
<dbReference type="InterPro" id="IPR003010">
    <property type="entry name" value="C-N_Hydrolase"/>
</dbReference>
<evidence type="ECO:0000313" key="11">
    <source>
        <dbReference type="Proteomes" id="UP001219297"/>
    </source>
</evidence>
<evidence type="ECO:0000256" key="2">
    <source>
        <dbReference type="ARBA" id="ARBA00022475"/>
    </source>
</evidence>
<dbReference type="InterPro" id="IPR045378">
    <property type="entry name" value="LNT_N"/>
</dbReference>
<feature type="transmembrane region" description="Helical" evidence="8">
    <location>
        <begin position="152"/>
        <end position="177"/>
    </location>
</feature>
<feature type="transmembrane region" description="Helical" evidence="8">
    <location>
        <begin position="52"/>
        <end position="70"/>
    </location>
</feature>
<evidence type="ECO:0000256" key="1">
    <source>
        <dbReference type="ARBA" id="ARBA00004651"/>
    </source>
</evidence>
<organism evidence="10 11">
    <name type="scientific">Actinotignum sanguinis</name>
    <dbReference type="NCBI Taxonomy" id="1445614"/>
    <lineage>
        <taxon>Bacteria</taxon>
        <taxon>Bacillati</taxon>
        <taxon>Actinomycetota</taxon>
        <taxon>Actinomycetes</taxon>
        <taxon>Actinomycetales</taxon>
        <taxon>Actinomycetaceae</taxon>
        <taxon>Actinotignum</taxon>
    </lineage>
</organism>
<keyword evidence="5 8" id="KW-1133">Transmembrane helix</keyword>
<comment type="subcellular location">
    <subcellularLocation>
        <location evidence="1 8">Cell membrane</location>
        <topology evidence="1 8">Multi-pass membrane protein</topology>
    </subcellularLocation>
</comment>
<dbReference type="PANTHER" id="PTHR38686">
    <property type="entry name" value="APOLIPOPROTEIN N-ACYLTRANSFERASE"/>
    <property type="match status" value="1"/>
</dbReference>
<dbReference type="PROSITE" id="PS50263">
    <property type="entry name" value="CN_HYDROLASE"/>
    <property type="match status" value="1"/>
</dbReference>
<feature type="transmembrane region" description="Helical" evidence="8">
    <location>
        <begin position="29"/>
        <end position="45"/>
    </location>
</feature>
<feature type="transmembrane region" description="Helical" evidence="8">
    <location>
        <begin position="502"/>
        <end position="522"/>
    </location>
</feature>
<evidence type="ECO:0000256" key="4">
    <source>
        <dbReference type="ARBA" id="ARBA00022692"/>
    </source>
</evidence>
<feature type="transmembrane region" description="Helical" evidence="8">
    <location>
        <begin position="110"/>
        <end position="132"/>
    </location>
</feature>
<name>A0ABT5V3X9_9ACTO</name>
<keyword evidence="3 8" id="KW-0808">Transferase</keyword>
<sequence length="530" mass="56352">MSGVLLRLCGVVLAGLGLFASFPPLSYGILAPVSIALLLLVAASCRPSAGFAYGVLTGCIFFSLHFSWAGEASGDLIPQLALALSQALFTGVVVATWSAMSQARWTRCPLLFLPAVALVWTGAELARSLWPFGGIAWGTLAFSQVDSPLVRLAPWGSTMLVSAAVVICGAALSLAFIRVRSGRLFVGAALALSAALLFALPWALPLPATPPTGTLRLGYVQGIVPRAGSLPDGRDQALTVTENLSQATREISPEEVDLVVWPESASDHDIREHPRARALVSETSNYLGVPLLLGTQSYERDASGQAMSRTNDLVVYLPNETGGEVNAVYSKQHPVPFGEYMPYRDFFRKFSSAVDLVSVDMRAGTKPAVLDIPMGESGAGRKNGSPAAKSTTVRLATPICFEVALGDVGSEAIRQGAQLYVVATNNASFGDSAESAQQFDMVRFRAVEYQRIALQVSTVGVSGVVETNGAVRERTEAWTQAVHTTTVALHEGLTPAARFYPYYRDGVLGAAAAVGGIAWVWYARLRWKKG</sequence>
<protein>
    <recommendedName>
        <fullName evidence="8">Apolipoprotein N-acyltransferase</fullName>
        <shortName evidence="8">ALP N-acyltransferase</shortName>
        <ecNumber evidence="8">2.3.1.269</ecNumber>
    </recommendedName>
</protein>